<dbReference type="PANTHER" id="PTHR43538">
    <property type="entry name" value="ALPHA-IPM SYNTHASE/HOMOCITRATE SYNTHASE"/>
    <property type="match status" value="1"/>
</dbReference>
<sequence>PFVGDSAFTHKGGIHVQAVSKVENSYQHITPGMVGNDKTIVVSELAGRSNLRYKIEELGLEIKTDNEYLKELLESVKEQESIGFQFEGADASFELLVRRAQSNYVPAFKLVDFTALVEARGRESLHDQIKAQVMLKVNVGGEIMLTASDGKGPVNALDNALRKALLGFYPILSSLTLVDYKVRVVDLGKGTEAIVRVFIDSTDGEHMWTTVGASTNIIEASWMALADSYEYGLLHRNDTAM</sequence>
<evidence type="ECO:0000313" key="5">
    <source>
        <dbReference type="EMBL" id="SVD28476.1"/>
    </source>
</evidence>
<dbReference type="InterPro" id="IPR054691">
    <property type="entry name" value="LeuA/HCS_post-cat"/>
</dbReference>
<evidence type="ECO:0000256" key="1">
    <source>
        <dbReference type="ARBA" id="ARBA00006154"/>
    </source>
</evidence>
<dbReference type="EMBL" id="UINC01140997">
    <property type="protein sequence ID" value="SVD28476.1"/>
    <property type="molecule type" value="Genomic_DNA"/>
</dbReference>
<gene>
    <name evidence="5" type="ORF">METZ01_LOCUS381330</name>
</gene>
<dbReference type="InterPro" id="IPR005675">
    <property type="entry name" value="Citramal_synthase"/>
</dbReference>
<name>A0A382U2D3_9ZZZZ</name>
<feature type="domain" description="2-isopropylmalate synthase LeuA allosteric (dimerisation)" evidence="4">
    <location>
        <begin position="87"/>
        <end position="233"/>
    </location>
</feature>
<evidence type="ECO:0000256" key="2">
    <source>
        <dbReference type="ARBA" id="ARBA00022679"/>
    </source>
</evidence>
<comment type="similarity">
    <text evidence="1">Belongs to the alpha-IPM synthase/homocitrate synthase family.</text>
</comment>
<dbReference type="Pfam" id="PF08502">
    <property type="entry name" value="LeuA_dimer"/>
    <property type="match status" value="1"/>
</dbReference>
<dbReference type="AlphaFoldDB" id="A0A382U2D3"/>
<dbReference type="Gene3D" id="1.10.238.260">
    <property type="match status" value="1"/>
</dbReference>
<dbReference type="SUPFAM" id="SSF110921">
    <property type="entry name" value="2-isopropylmalate synthase LeuA, allosteric (dimerisation) domain"/>
    <property type="match status" value="1"/>
</dbReference>
<dbReference type="GO" id="GO:0003852">
    <property type="term" value="F:2-isopropylmalate synthase activity"/>
    <property type="evidence" value="ECO:0007669"/>
    <property type="project" value="InterPro"/>
</dbReference>
<proteinExistence type="inferred from homology"/>
<feature type="non-terminal residue" evidence="5">
    <location>
        <position position="1"/>
    </location>
</feature>
<dbReference type="InterPro" id="IPR036230">
    <property type="entry name" value="LeuA_allosteric_dom_sf"/>
</dbReference>
<dbReference type="Pfam" id="PF22617">
    <property type="entry name" value="HCS_D2"/>
    <property type="match status" value="1"/>
</dbReference>
<evidence type="ECO:0000259" key="4">
    <source>
        <dbReference type="SMART" id="SM00917"/>
    </source>
</evidence>
<reference evidence="5" key="1">
    <citation type="submission" date="2018-05" db="EMBL/GenBank/DDBJ databases">
        <authorList>
            <person name="Lanie J.A."/>
            <person name="Ng W.-L."/>
            <person name="Kazmierczak K.M."/>
            <person name="Andrzejewski T.M."/>
            <person name="Davidsen T.M."/>
            <person name="Wayne K.J."/>
            <person name="Tettelin H."/>
            <person name="Glass J.I."/>
            <person name="Rusch D."/>
            <person name="Podicherti R."/>
            <person name="Tsui H.-C.T."/>
            <person name="Winkler M.E."/>
        </authorList>
    </citation>
    <scope>NUCLEOTIDE SEQUENCE</scope>
</reference>
<organism evidence="5">
    <name type="scientific">marine metagenome</name>
    <dbReference type="NCBI Taxonomy" id="408172"/>
    <lineage>
        <taxon>unclassified sequences</taxon>
        <taxon>metagenomes</taxon>
        <taxon>ecological metagenomes</taxon>
    </lineage>
</organism>
<dbReference type="PANTHER" id="PTHR43538:SF1">
    <property type="entry name" value="(R)-CITRAMALATE SYNTHASE"/>
    <property type="match status" value="1"/>
</dbReference>
<evidence type="ECO:0000256" key="3">
    <source>
        <dbReference type="ARBA" id="ARBA00029440"/>
    </source>
</evidence>
<dbReference type="InterPro" id="IPR013709">
    <property type="entry name" value="2-isopropylmalate_synth_dimer"/>
</dbReference>
<dbReference type="Gene3D" id="3.30.160.270">
    <property type="match status" value="1"/>
</dbReference>
<protein>
    <recommendedName>
        <fullName evidence="4">2-isopropylmalate synthase LeuA allosteric (dimerisation) domain-containing protein</fullName>
    </recommendedName>
</protein>
<comment type="pathway">
    <text evidence="3">Amino-acid biosynthesis.</text>
</comment>
<dbReference type="SMART" id="SM00917">
    <property type="entry name" value="LeuA_dimer"/>
    <property type="match status" value="1"/>
</dbReference>
<keyword evidence="2" id="KW-0808">Transferase</keyword>
<dbReference type="GO" id="GO:0009098">
    <property type="term" value="P:L-leucine biosynthetic process"/>
    <property type="evidence" value="ECO:0007669"/>
    <property type="project" value="InterPro"/>
</dbReference>
<accession>A0A382U2D3</accession>